<evidence type="ECO:0000313" key="2">
    <source>
        <dbReference type="Proteomes" id="UP000222296"/>
    </source>
</evidence>
<accession>A0AAP9E3Z0</accession>
<gene>
    <name evidence="1" type="ORF">CG010_007055</name>
</gene>
<name>A0AAP9E3Z0_AGRTU</name>
<dbReference type="EMBL" id="CP042274">
    <property type="protein sequence ID" value="QDY93907.1"/>
    <property type="molecule type" value="Genomic_DNA"/>
</dbReference>
<sequence length="82" mass="9261">MKLFLVIYAGSHIGGVAGPLPYGVDECERRRDQFRSSQAEVIETGFSKEKARALTEEEIAGIKAMRFECEWREFRPRLGPAA</sequence>
<protein>
    <submittedName>
        <fullName evidence="1">Uncharacterized protein</fullName>
    </submittedName>
</protein>
<dbReference type="Proteomes" id="UP000222296">
    <property type="component" value="Chromosome Circular"/>
</dbReference>
<dbReference type="RefSeq" id="WP_144030922.1">
    <property type="nucleotide sequence ID" value="NZ_CP042274.1"/>
</dbReference>
<organism evidence="1 2">
    <name type="scientific">Agrobacterium tumefaciens</name>
    <dbReference type="NCBI Taxonomy" id="358"/>
    <lineage>
        <taxon>Bacteria</taxon>
        <taxon>Pseudomonadati</taxon>
        <taxon>Pseudomonadota</taxon>
        <taxon>Alphaproteobacteria</taxon>
        <taxon>Hyphomicrobiales</taxon>
        <taxon>Rhizobiaceae</taxon>
        <taxon>Rhizobium/Agrobacterium group</taxon>
        <taxon>Agrobacterium</taxon>
        <taxon>Agrobacterium tumefaciens complex</taxon>
    </lineage>
</organism>
<proteinExistence type="predicted"/>
<evidence type="ECO:0000313" key="1">
    <source>
        <dbReference type="EMBL" id="QDY93907.1"/>
    </source>
</evidence>
<reference evidence="1 2" key="1">
    <citation type="journal article" date="2017" name="Genome Announc.">
        <title>Draft Genome Sequence of Agrobacterium tumefaciens Biovar 1 Strain 186, Isolated from Walnut.</title>
        <authorList>
            <person name="Poret-Peterson A.T."/>
            <person name="Bhatnagar S."/>
            <person name="McClean A.E."/>
            <person name="Kluepfel D.A."/>
        </authorList>
    </citation>
    <scope>NUCLEOTIDE SEQUENCE [LARGE SCALE GENOMIC DNA]</scope>
    <source>
        <strain evidence="1 2">186</strain>
    </source>
</reference>
<dbReference type="AlphaFoldDB" id="A0AAP9E3Z0"/>